<gene>
    <name evidence="2" type="ORF">BN2614_LOCUS1</name>
</gene>
<dbReference type="InterPro" id="IPR023407">
    <property type="entry name" value="Ribosomal_eS27_Zn-bd_dom_sf"/>
</dbReference>
<keyword evidence="3" id="KW-1185">Reference proteome</keyword>
<dbReference type="Proteomes" id="UP000269945">
    <property type="component" value="Unassembled WGS sequence"/>
</dbReference>
<sequence>PLEKARLRPSRGEEKSKHKGQSPGQSPTSYSTDVKGSGAAKSPPSLAQTVVLCVGCPHCPLPGRGRKSKTYRRLLLL</sequence>
<evidence type="ECO:0000256" key="1">
    <source>
        <dbReference type="SAM" id="MobiDB-lite"/>
    </source>
</evidence>
<feature type="compositionally biased region" description="Polar residues" evidence="1">
    <location>
        <begin position="22"/>
        <end position="34"/>
    </location>
</feature>
<reference evidence="2 3" key="1">
    <citation type="submission" date="2018-10" db="EMBL/GenBank/DDBJ databases">
        <authorList>
            <person name="Ekblom R."/>
            <person name="Jareborg N."/>
        </authorList>
    </citation>
    <scope>NUCLEOTIDE SEQUENCE [LARGE SCALE GENOMIC DNA]</scope>
    <source>
        <tissue evidence="2">Muscle</tissue>
    </source>
</reference>
<feature type="non-terminal residue" evidence="2">
    <location>
        <position position="1"/>
    </location>
</feature>
<comment type="caution">
    <text evidence="2">The sequence shown here is derived from an EMBL/GenBank/DDBJ whole genome shotgun (WGS) entry which is preliminary data.</text>
</comment>
<dbReference type="EMBL" id="CYRY02043500">
    <property type="protein sequence ID" value="VCX37932.1"/>
    <property type="molecule type" value="Genomic_DNA"/>
</dbReference>
<feature type="region of interest" description="Disordered" evidence="1">
    <location>
        <begin position="1"/>
        <end position="43"/>
    </location>
</feature>
<proteinExistence type="predicted"/>
<accession>A0A9X9Q7K3</accession>
<dbReference type="AlphaFoldDB" id="A0A9X9Q7K3"/>
<evidence type="ECO:0000313" key="2">
    <source>
        <dbReference type="EMBL" id="VCX37932.1"/>
    </source>
</evidence>
<name>A0A9X9Q7K3_GULGU</name>
<evidence type="ECO:0000313" key="3">
    <source>
        <dbReference type="Proteomes" id="UP000269945"/>
    </source>
</evidence>
<dbReference type="Gene3D" id="2.20.25.100">
    <property type="entry name" value="Zn-binding ribosomal proteins"/>
    <property type="match status" value="1"/>
</dbReference>
<organism evidence="2 3">
    <name type="scientific">Gulo gulo</name>
    <name type="common">Wolverine</name>
    <name type="synonym">Gluton</name>
    <dbReference type="NCBI Taxonomy" id="48420"/>
    <lineage>
        <taxon>Eukaryota</taxon>
        <taxon>Metazoa</taxon>
        <taxon>Chordata</taxon>
        <taxon>Craniata</taxon>
        <taxon>Vertebrata</taxon>
        <taxon>Euteleostomi</taxon>
        <taxon>Mammalia</taxon>
        <taxon>Eutheria</taxon>
        <taxon>Laurasiatheria</taxon>
        <taxon>Carnivora</taxon>
        <taxon>Caniformia</taxon>
        <taxon>Musteloidea</taxon>
        <taxon>Mustelidae</taxon>
        <taxon>Guloninae</taxon>
        <taxon>Gulo</taxon>
    </lineage>
</organism>
<feature type="compositionally biased region" description="Basic and acidic residues" evidence="1">
    <location>
        <begin position="1"/>
        <end position="16"/>
    </location>
</feature>
<protein>
    <submittedName>
        <fullName evidence="2">Uncharacterized protein</fullName>
    </submittedName>
</protein>